<dbReference type="Proteomes" id="UP000502535">
    <property type="component" value="Segment"/>
</dbReference>
<evidence type="ECO:0000313" key="2">
    <source>
        <dbReference type="Proteomes" id="UP000502535"/>
    </source>
</evidence>
<evidence type="ECO:0000313" key="1">
    <source>
        <dbReference type="EMBL" id="QJB22719.1"/>
    </source>
</evidence>
<organism evidence="1 2">
    <name type="scientific">Pseudomonas phage fnug</name>
    <dbReference type="NCBI Taxonomy" id="2719836"/>
    <lineage>
        <taxon>Viruses</taxon>
        <taxon>Duplodnaviria</taxon>
        <taxon>Heunggongvirae</taxon>
        <taxon>Uroviricota</taxon>
        <taxon>Caudoviricetes</taxon>
        <taxon>Chimalliviridae</taxon>
        <taxon>Phikzvirus</taxon>
        <taxon>Phikzvirus phiKZ</taxon>
    </lineage>
</organism>
<name>A0A6H2A8H5_9CAUD</name>
<gene>
    <name evidence="1" type="ORF">fnug_76</name>
</gene>
<dbReference type="EMBL" id="MT133560">
    <property type="protein sequence ID" value="QJB22719.1"/>
    <property type="molecule type" value="Genomic_DNA"/>
</dbReference>
<reference evidence="2" key="1">
    <citation type="submission" date="2020-03" db="EMBL/GenBank/DDBJ databases">
        <authorList>
            <person name="Olsen N.S."/>
            <person name="Forero-Junco L."/>
            <person name="Kot W."/>
            <person name="Hansen L.H."/>
        </authorList>
    </citation>
    <scope>NUCLEOTIDE SEQUENCE [LARGE SCALE GENOMIC DNA]</scope>
</reference>
<accession>A0A6H2A8H5</accession>
<proteinExistence type="predicted"/>
<protein>
    <submittedName>
        <fullName evidence="1">Uncharacterized protein</fullName>
    </submittedName>
</protein>
<sequence length="150" mass="16802">MLLIKHNNPSMPLHPILKLTTAVVDSTRFNLEEYSYLKEAFKNGTLRIYVTGYDYAYPSEDGHLVIKDEYPKVASRPPFVHVGRDPNGLIDDTQLYVATTHFSGAGAEIATRPISVHACVTEHDIVLTSTLKKKEGTVIVYHIELIASKY</sequence>